<protein>
    <submittedName>
        <fullName evidence="6">DNA recombination protein RmuC</fullName>
    </submittedName>
</protein>
<dbReference type="EMBL" id="FSRM01000001">
    <property type="protein sequence ID" value="SIN95910.1"/>
    <property type="molecule type" value="Genomic_DNA"/>
</dbReference>
<evidence type="ECO:0000256" key="3">
    <source>
        <dbReference type="ARBA" id="ARBA00023054"/>
    </source>
</evidence>
<evidence type="ECO:0000313" key="6">
    <source>
        <dbReference type="EMBL" id="SIN95910.1"/>
    </source>
</evidence>
<accession>A0A1N6FL30</accession>
<dbReference type="Pfam" id="PF02646">
    <property type="entry name" value="RmuC"/>
    <property type="match status" value="1"/>
</dbReference>
<evidence type="ECO:0000256" key="1">
    <source>
        <dbReference type="ARBA" id="ARBA00003416"/>
    </source>
</evidence>
<comment type="similarity">
    <text evidence="2">Belongs to the RmuC family.</text>
</comment>
<gene>
    <name evidence="6" type="ORF">SAMN05444168_1655</name>
</gene>
<keyword evidence="4" id="KW-0233">DNA recombination</keyword>
<feature type="coiled-coil region" evidence="5">
    <location>
        <begin position="111"/>
        <end position="138"/>
    </location>
</feature>
<sequence length="493" mass="54793">MMTLLLPAAVVVLAVALVIALLVLMRGGRQSDLQAQLDQLGDHIGSAAQEQSRASERIERELRSEIKETARVSRTELNGGFSQFQQTLAAQFTSMTTLQNGKIDGFAQQLVRLTETNAQQLEAVRLSLQQQAQQARDEQGATLKRFGETLTLQLGQLTESNDRRFAEIRTTIEQRLKDIETNNATKLEEMRRTVDEKLHATLEQRLGESFKQVSDRLEQVHRGLGEMQTLAAGVGDLKKVLTNVKTRGTWGEVQLEALLEQLLTADQYAKNVATVPKSADRVEFAIRLPGRQDPEGVAVPVWLPIDAKFPREDYERLIEAQERADPVAVEEASRALEVRIRAEARAISEKYVAPPHTTDFALLFLPTEGLYAEVLRRPGLTDTLQRDYRVTIAGPTTLTALLNSLQMGFRTLAIEKRSSEVWQVLGAVKTEFGKFGDVLAKTKSQLETVTRSIEAAETRTRMMNRKLRDVEALPGEQASGLLGDALLGADAEE</sequence>
<dbReference type="PANTHER" id="PTHR30563">
    <property type="entry name" value="DNA RECOMBINATION PROTEIN RMUC"/>
    <property type="match status" value="1"/>
</dbReference>
<dbReference type="AlphaFoldDB" id="A0A1N6FL30"/>
<dbReference type="PANTHER" id="PTHR30563:SF0">
    <property type="entry name" value="DNA RECOMBINATION PROTEIN RMUC"/>
    <property type="match status" value="1"/>
</dbReference>
<keyword evidence="3 5" id="KW-0175">Coiled coil</keyword>
<proteinExistence type="inferred from homology"/>
<feature type="coiled-coil region" evidence="5">
    <location>
        <begin position="439"/>
        <end position="473"/>
    </location>
</feature>
<dbReference type="GO" id="GO:0006310">
    <property type="term" value="P:DNA recombination"/>
    <property type="evidence" value="ECO:0007669"/>
    <property type="project" value="UniProtKB-KW"/>
</dbReference>
<evidence type="ECO:0000313" key="7">
    <source>
        <dbReference type="Proteomes" id="UP000184693"/>
    </source>
</evidence>
<evidence type="ECO:0000256" key="5">
    <source>
        <dbReference type="SAM" id="Coils"/>
    </source>
</evidence>
<evidence type="ECO:0000256" key="4">
    <source>
        <dbReference type="ARBA" id="ARBA00023172"/>
    </source>
</evidence>
<comment type="function">
    <text evidence="1">Involved in DNA recombination.</text>
</comment>
<reference evidence="6 7" key="1">
    <citation type="submission" date="2016-11" db="EMBL/GenBank/DDBJ databases">
        <authorList>
            <person name="Jaros S."/>
            <person name="Januszkiewicz K."/>
            <person name="Wedrychowicz H."/>
        </authorList>
    </citation>
    <scope>NUCLEOTIDE SEQUENCE [LARGE SCALE GENOMIC DNA]</scope>
    <source>
        <strain evidence="6 7">GAS86</strain>
    </source>
</reference>
<name>A0A1N6FL30_9BURK</name>
<dbReference type="InterPro" id="IPR003798">
    <property type="entry name" value="DNA_recombination_RmuC"/>
</dbReference>
<dbReference type="Proteomes" id="UP000184693">
    <property type="component" value="Unassembled WGS sequence"/>
</dbReference>
<organism evidence="6 7">
    <name type="scientific">Paraburkholderia phenazinium</name>
    <dbReference type="NCBI Taxonomy" id="60549"/>
    <lineage>
        <taxon>Bacteria</taxon>
        <taxon>Pseudomonadati</taxon>
        <taxon>Pseudomonadota</taxon>
        <taxon>Betaproteobacteria</taxon>
        <taxon>Burkholderiales</taxon>
        <taxon>Burkholderiaceae</taxon>
        <taxon>Paraburkholderia</taxon>
    </lineage>
</organism>
<evidence type="ECO:0000256" key="2">
    <source>
        <dbReference type="ARBA" id="ARBA00009840"/>
    </source>
</evidence>